<evidence type="ECO:0000313" key="5">
    <source>
        <dbReference type="Proteomes" id="UP000300879"/>
    </source>
</evidence>
<keyword evidence="5" id="KW-1185">Reference proteome</keyword>
<evidence type="ECO:0000256" key="1">
    <source>
        <dbReference type="ARBA" id="ARBA00022737"/>
    </source>
</evidence>
<dbReference type="RefSeq" id="WP_138224232.1">
    <property type="nucleotide sequence ID" value="NZ_CP040396.1"/>
</dbReference>
<dbReference type="CDD" id="cd05930">
    <property type="entry name" value="A_NRPS"/>
    <property type="match status" value="1"/>
</dbReference>
<dbReference type="InterPro" id="IPR025110">
    <property type="entry name" value="AMP-bd_C"/>
</dbReference>
<dbReference type="Gene3D" id="3.40.50.12780">
    <property type="entry name" value="N-terminal domain of ligase-like"/>
    <property type="match status" value="1"/>
</dbReference>
<dbReference type="OrthoDB" id="9765680at2"/>
<accession>A0A4P8XFQ0</accession>
<dbReference type="KEGG" id="palo:E6C60_0392"/>
<feature type="domain" description="AMP-dependent synthetase/ligase" evidence="2">
    <location>
        <begin position="16"/>
        <end position="372"/>
    </location>
</feature>
<sequence>MTNERPVLFHEFLLQHVQTRSEVEAIIHRGKPWTYRELNERVLQFAVQLKKIGIKAGERILIEMHPTPTAVALLIAISKLGAVFVPVSPDSPQARLEDIALLTGAVLHIQDKQGERVLETQGICQIHVEAEWLIHRTSLRLQPNETQVTRVSSEVDLCYMIFTSGTTGLPKGIMMSHQAVVAFYKGMIETCGVSAHARIGTISPLQFDLSLLDLGLALGSGAALVQVPNILVHQPKRMVRYLCDHQVTQMNGVPSIWRHLLQKVSEPIYDLLSLEAVLFAGESFPVIELVKLKSILPGLSRIINCFGQSESVACTFHDVKPELESKPSCLSIGRGIPGAEMLLIDEEGRPIKEVGVIGELYLGGPILFSGYWKDEELTQRALVPHPLRPEGKEKVFRTGDLAYMGTNGHFFYKGRKDHQVKVQGNRVELGEIQNRLLAHPDVHEAEIILQSTEAGAAIWAFLVPAPRTTPVKEELRKYCALALPAYMLPSRFFFIDVMPVTINGKIDTKALLAYSRQATS</sequence>
<dbReference type="Pfam" id="PF13193">
    <property type="entry name" value="AMP-binding_C"/>
    <property type="match status" value="1"/>
</dbReference>
<dbReference type="InterPro" id="IPR000873">
    <property type="entry name" value="AMP-dep_synth/lig_dom"/>
</dbReference>
<dbReference type="Proteomes" id="UP000300879">
    <property type="component" value="Chromosome"/>
</dbReference>
<evidence type="ECO:0000259" key="2">
    <source>
        <dbReference type="Pfam" id="PF00501"/>
    </source>
</evidence>
<dbReference type="InterPro" id="IPR045851">
    <property type="entry name" value="AMP-bd_C_sf"/>
</dbReference>
<keyword evidence="1" id="KW-0677">Repeat</keyword>
<dbReference type="GO" id="GO:0031177">
    <property type="term" value="F:phosphopantetheine binding"/>
    <property type="evidence" value="ECO:0007669"/>
    <property type="project" value="TreeGrafter"/>
</dbReference>
<dbReference type="PROSITE" id="PS00455">
    <property type="entry name" value="AMP_BINDING"/>
    <property type="match status" value="1"/>
</dbReference>
<dbReference type="GO" id="GO:0043041">
    <property type="term" value="P:amino acid activation for nonribosomal peptide biosynthetic process"/>
    <property type="evidence" value="ECO:0007669"/>
    <property type="project" value="TreeGrafter"/>
</dbReference>
<dbReference type="PANTHER" id="PTHR45527:SF1">
    <property type="entry name" value="FATTY ACID SYNTHASE"/>
    <property type="match status" value="1"/>
</dbReference>
<dbReference type="InterPro" id="IPR042099">
    <property type="entry name" value="ANL_N_sf"/>
</dbReference>
<gene>
    <name evidence="4" type="ORF">E6C60_0392</name>
</gene>
<dbReference type="AlphaFoldDB" id="A0A4P8XFQ0"/>
<dbReference type="GO" id="GO:0005737">
    <property type="term" value="C:cytoplasm"/>
    <property type="evidence" value="ECO:0007669"/>
    <property type="project" value="TreeGrafter"/>
</dbReference>
<dbReference type="Gene3D" id="3.30.300.30">
    <property type="match status" value="1"/>
</dbReference>
<reference evidence="4 5" key="1">
    <citation type="submission" date="2019-05" db="EMBL/GenBank/DDBJ databases">
        <authorList>
            <person name="Chen C."/>
        </authorList>
    </citation>
    <scope>NUCLEOTIDE SEQUENCE [LARGE SCALE GENOMIC DNA]</scope>
    <source>
        <strain evidence="4 5">HB172198</strain>
    </source>
</reference>
<evidence type="ECO:0000259" key="3">
    <source>
        <dbReference type="Pfam" id="PF13193"/>
    </source>
</evidence>
<proteinExistence type="predicted"/>
<name>A0A4P8XFQ0_9BACL</name>
<protein>
    <submittedName>
        <fullName evidence="4">AMP-binding enzyme</fullName>
    </submittedName>
</protein>
<dbReference type="Pfam" id="PF00501">
    <property type="entry name" value="AMP-binding"/>
    <property type="match status" value="1"/>
</dbReference>
<dbReference type="PANTHER" id="PTHR45527">
    <property type="entry name" value="NONRIBOSOMAL PEPTIDE SYNTHETASE"/>
    <property type="match status" value="1"/>
</dbReference>
<dbReference type="InterPro" id="IPR020845">
    <property type="entry name" value="AMP-binding_CS"/>
</dbReference>
<dbReference type="GO" id="GO:0044550">
    <property type="term" value="P:secondary metabolite biosynthetic process"/>
    <property type="evidence" value="ECO:0007669"/>
    <property type="project" value="TreeGrafter"/>
</dbReference>
<feature type="domain" description="AMP-binding enzyme C-terminal" evidence="3">
    <location>
        <begin position="431"/>
        <end position="505"/>
    </location>
</feature>
<dbReference type="SUPFAM" id="SSF56801">
    <property type="entry name" value="Acetyl-CoA synthetase-like"/>
    <property type="match status" value="1"/>
</dbReference>
<organism evidence="4 5">
    <name type="scientific">Paenibacillus algicola</name>
    <dbReference type="NCBI Taxonomy" id="2565926"/>
    <lineage>
        <taxon>Bacteria</taxon>
        <taxon>Bacillati</taxon>
        <taxon>Bacillota</taxon>
        <taxon>Bacilli</taxon>
        <taxon>Bacillales</taxon>
        <taxon>Paenibacillaceae</taxon>
        <taxon>Paenibacillus</taxon>
    </lineage>
</organism>
<dbReference type="EMBL" id="CP040396">
    <property type="protein sequence ID" value="QCT01115.1"/>
    <property type="molecule type" value="Genomic_DNA"/>
</dbReference>
<evidence type="ECO:0000313" key="4">
    <source>
        <dbReference type="EMBL" id="QCT01115.1"/>
    </source>
</evidence>